<feature type="domain" description="DnaB/C C-terminal" evidence="3">
    <location>
        <begin position="259"/>
        <end position="301"/>
    </location>
</feature>
<protein>
    <recommendedName>
        <fullName evidence="7">DnaD domain protein</fullName>
    </recommendedName>
</protein>
<dbReference type="SUPFAM" id="SSF158499">
    <property type="entry name" value="DnaD domain-like"/>
    <property type="match status" value="1"/>
</dbReference>
<evidence type="ECO:0000313" key="6">
    <source>
        <dbReference type="Proteomes" id="UP000191056"/>
    </source>
</evidence>
<dbReference type="Gene3D" id="1.10.10.630">
    <property type="entry name" value="DnaD domain-like"/>
    <property type="match status" value="1"/>
</dbReference>
<dbReference type="Proteomes" id="UP000191056">
    <property type="component" value="Unassembled WGS sequence"/>
</dbReference>
<evidence type="ECO:0000259" key="3">
    <source>
        <dbReference type="Pfam" id="PF07261"/>
    </source>
</evidence>
<evidence type="ECO:0000259" key="4">
    <source>
        <dbReference type="Pfam" id="PF09681"/>
    </source>
</evidence>
<dbReference type="OrthoDB" id="3199595at2"/>
<keyword evidence="6" id="KW-1185">Reference proteome</keyword>
<dbReference type="NCBIfam" id="TIGR01714">
    <property type="entry name" value="phage_rep_org_N"/>
    <property type="match status" value="1"/>
</dbReference>
<dbReference type="InterPro" id="IPR006343">
    <property type="entry name" value="DnaB/C_C"/>
</dbReference>
<accession>A0A1V4IPE1</accession>
<dbReference type="InterPro" id="IPR053162">
    <property type="entry name" value="DnaD"/>
</dbReference>
<name>A0A1V4IPE1_9CLOT</name>
<dbReference type="EMBL" id="MZGT01000027">
    <property type="protein sequence ID" value="OPJ61878.1"/>
    <property type="molecule type" value="Genomic_DNA"/>
</dbReference>
<dbReference type="RefSeq" id="WP_079439916.1">
    <property type="nucleotide sequence ID" value="NZ_MZGT01000027.1"/>
</dbReference>
<organism evidence="5 6">
    <name type="scientific">Clostridium chromiireducens</name>
    <dbReference type="NCBI Taxonomy" id="225345"/>
    <lineage>
        <taxon>Bacteria</taxon>
        <taxon>Bacillati</taxon>
        <taxon>Bacillota</taxon>
        <taxon>Clostridia</taxon>
        <taxon>Eubacteriales</taxon>
        <taxon>Clostridiaceae</taxon>
        <taxon>Clostridium</taxon>
    </lineage>
</organism>
<feature type="compositionally biased region" description="Basic residues" evidence="2">
    <location>
        <begin position="120"/>
        <end position="129"/>
    </location>
</feature>
<feature type="compositionally biased region" description="Basic and acidic residues" evidence="2">
    <location>
        <begin position="172"/>
        <end position="183"/>
    </location>
</feature>
<evidence type="ECO:0000256" key="1">
    <source>
        <dbReference type="ARBA" id="ARBA00093462"/>
    </source>
</evidence>
<dbReference type="NCBIfam" id="TIGR01446">
    <property type="entry name" value="DnaD_dom"/>
    <property type="match status" value="1"/>
</dbReference>
<dbReference type="PANTHER" id="PTHR37293:SF7">
    <property type="entry name" value="HYPOTHETICAL PHAGE PROTEIN"/>
    <property type="match status" value="1"/>
</dbReference>
<proteinExistence type="inferred from homology"/>
<gene>
    <name evidence="5" type="ORF">CLCHR_22830</name>
</gene>
<dbReference type="AlphaFoldDB" id="A0A1V4IPE1"/>
<dbReference type="Pfam" id="PF09681">
    <property type="entry name" value="Phage_rep_org_N"/>
    <property type="match status" value="1"/>
</dbReference>
<dbReference type="InterPro" id="IPR034829">
    <property type="entry name" value="DnaD-like_sf"/>
</dbReference>
<evidence type="ECO:0000256" key="2">
    <source>
        <dbReference type="SAM" id="MobiDB-lite"/>
    </source>
</evidence>
<dbReference type="InterPro" id="IPR010056">
    <property type="entry name" value="Phage_rep_org__N"/>
</dbReference>
<feature type="region of interest" description="Disordered" evidence="2">
    <location>
        <begin position="113"/>
        <end position="183"/>
    </location>
</feature>
<evidence type="ECO:0008006" key="7">
    <source>
        <dbReference type="Google" id="ProtNLM"/>
    </source>
</evidence>
<sequence>MKGIEWIKLKTAMCEDETMRLIDSMERYRDVANYVWIRLLLQAGKVNDNGLIYLKKGVPYTKEMLSILFNRPLEIIEKVLEILESFKLIEIYENNVIKIRNWEKHQNIEGMKKVREGSRSRVKNFRERKKKENEILKEGTSSDEACNNAVDESSSSEKTNKNKKCNANVTLQKEKREEDKRTKKKNIDNKEIREERLNDVICIKENDTSSDDMLSKEEALSSSDDEVKMNSLKIIKTLEENKISIRGMNLSWVTKALGTHDEEYIKMAMEEAIERDKLDINYINGILKNWLREGYPKTYEEMEFNNCSTGNSYARREKPRLRFINFEARKYDYDDLEKKLLGWT</sequence>
<dbReference type="Pfam" id="PF07261">
    <property type="entry name" value="DnaB_2"/>
    <property type="match status" value="1"/>
</dbReference>
<comment type="caution">
    <text evidence="5">The sequence shown here is derived from an EMBL/GenBank/DDBJ whole genome shotgun (WGS) entry which is preliminary data.</text>
</comment>
<evidence type="ECO:0000313" key="5">
    <source>
        <dbReference type="EMBL" id="OPJ61878.1"/>
    </source>
</evidence>
<dbReference type="STRING" id="225345.CLCHR_22830"/>
<feature type="domain" description="Phage replisome organiser N-terminal" evidence="4">
    <location>
        <begin position="6"/>
        <end position="127"/>
    </location>
</feature>
<dbReference type="PANTHER" id="PTHR37293">
    <property type="entry name" value="PHAGE REPLICATION PROTEIN-RELATED"/>
    <property type="match status" value="1"/>
</dbReference>
<comment type="similarity">
    <text evidence="1">Belongs to the DnaB/DnaD family.</text>
</comment>
<reference evidence="5 6" key="1">
    <citation type="submission" date="2017-03" db="EMBL/GenBank/DDBJ databases">
        <title>Genome sequence of Clostridium chromiireducens DSM 23318.</title>
        <authorList>
            <person name="Poehlein A."/>
            <person name="Daniel R."/>
        </authorList>
    </citation>
    <scope>NUCLEOTIDE SEQUENCE [LARGE SCALE GENOMIC DNA]</scope>
    <source>
        <strain evidence="5 6">DSM 23318</strain>
    </source>
</reference>